<dbReference type="EMBL" id="JASPKZ010002325">
    <property type="protein sequence ID" value="KAJ9595620.1"/>
    <property type="molecule type" value="Genomic_DNA"/>
</dbReference>
<dbReference type="GO" id="GO:0004499">
    <property type="term" value="F:N,N-dimethylaniline monooxygenase activity"/>
    <property type="evidence" value="ECO:0007669"/>
    <property type="project" value="InterPro"/>
</dbReference>
<comment type="caution">
    <text evidence="8">The sequence shown here is derived from an EMBL/GenBank/DDBJ whole genome shotgun (WGS) entry which is preliminary data.</text>
</comment>
<evidence type="ECO:0000256" key="7">
    <source>
        <dbReference type="ARBA" id="ARBA00023033"/>
    </source>
</evidence>
<name>A0AAD8ABG6_DIPPU</name>
<evidence type="ECO:0000313" key="9">
    <source>
        <dbReference type="Proteomes" id="UP001233999"/>
    </source>
</evidence>
<dbReference type="InterPro" id="IPR050346">
    <property type="entry name" value="FMO-like"/>
</dbReference>
<organism evidence="8 9">
    <name type="scientific">Diploptera punctata</name>
    <name type="common">Pacific beetle cockroach</name>
    <dbReference type="NCBI Taxonomy" id="6984"/>
    <lineage>
        <taxon>Eukaryota</taxon>
        <taxon>Metazoa</taxon>
        <taxon>Ecdysozoa</taxon>
        <taxon>Arthropoda</taxon>
        <taxon>Hexapoda</taxon>
        <taxon>Insecta</taxon>
        <taxon>Pterygota</taxon>
        <taxon>Neoptera</taxon>
        <taxon>Polyneoptera</taxon>
        <taxon>Dictyoptera</taxon>
        <taxon>Blattodea</taxon>
        <taxon>Blaberoidea</taxon>
        <taxon>Blaberidae</taxon>
        <taxon>Diplopterinae</taxon>
        <taxon>Diploptera</taxon>
    </lineage>
</organism>
<evidence type="ECO:0008006" key="10">
    <source>
        <dbReference type="Google" id="ProtNLM"/>
    </source>
</evidence>
<dbReference type="Gene3D" id="3.50.50.60">
    <property type="entry name" value="FAD/NAD(P)-binding domain"/>
    <property type="match status" value="2"/>
</dbReference>
<keyword evidence="9" id="KW-1185">Reference proteome</keyword>
<gene>
    <name evidence="8" type="ORF">L9F63_013196</name>
</gene>
<keyword evidence="6" id="KW-0560">Oxidoreductase</keyword>
<dbReference type="AlphaFoldDB" id="A0AAD8ABG6"/>
<dbReference type="InterPro" id="IPR020946">
    <property type="entry name" value="Flavin_mOase-like"/>
</dbReference>
<dbReference type="InterPro" id="IPR000960">
    <property type="entry name" value="Flavin_mOase"/>
</dbReference>
<dbReference type="InterPro" id="IPR036188">
    <property type="entry name" value="FAD/NAD-bd_sf"/>
</dbReference>
<proteinExistence type="inferred from homology"/>
<keyword evidence="7" id="KW-0503">Monooxygenase</keyword>
<accession>A0AAD8ABG6</accession>
<reference evidence="8" key="1">
    <citation type="journal article" date="2023" name="IScience">
        <title>Live-bearing cockroach genome reveals convergent evolutionary mechanisms linked to viviparity in insects and beyond.</title>
        <authorList>
            <person name="Fouks B."/>
            <person name="Harrison M.C."/>
            <person name="Mikhailova A.A."/>
            <person name="Marchal E."/>
            <person name="English S."/>
            <person name="Carruthers M."/>
            <person name="Jennings E.C."/>
            <person name="Chiamaka E.L."/>
            <person name="Frigard R.A."/>
            <person name="Pippel M."/>
            <person name="Attardo G.M."/>
            <person name="Benoit J.B."/>
            <person name="Bornberg-Bauer E."/>
            <person name="Tobe S.S."/>
        </authorList>
    </citation>
    <scope>NUCLEOTIDE SEQUENCE</scope>
    <source>
        <strain evidence="8">Stay&amp;Tobe</strain>
    </source>
</reference>
<evidence type="ECO:0000256" key="3">
    <source>
        <dbReference type="ARBA" id="ARBA00022630"/>
    </source>
</evidence>
<protein>
    <recommendedName>
        <fullName evidence="10">Flavin-containing monooxygenase</fullName>
    </recommendedName>
</protein>
<evidence type="ECO:0000256" key="4">
    <source>
        <dbReference type="ARBA" id="ARBA00022827"/>
    </source>
</evidence>
<keyword evidence="4" id="KW-0274">FAD</keyword>
<dbReference type="PRINTS" id="PR00370">
    <property type="entry name" value="FMOXYGENASE"/>
</dbReference>
<dbReference type="SUPFAM" id="SSF51905">
    <property type="entry name" value="FAD/NAD(P)-binding domain"/>
    <property type="match status" value="2"/>
</dbReference>
<reference evidence="8" key="2">
    <citation type="submission" date="2023-05" db="EMBL/GenBank/DDBJ databases">
        <authorList>
            <person name="Fouks B."/>
        </authorList>
    </citation>
    <scope>NUCLEOTIDE SEQUENCE</scope>
    <source>
        <strain evidence="8">Stay&amp;Tobe</strain>
        <tissue evidence="8">Testes</tissue>
    </source>
</reference>
<dbReference type="GO" id="GO:0050661">
    <property type="term" value="F:NADP binding"/>
    <property type="evidence" value="ECO:0007669"/>
    <property type="project" value="InterPro"/>
</dbReference>
<evidence type="ECO:0000256" key="2">
    <source>
        <dbReference type="ARBA" id="ARBA00009183"/>
    </source>
</evidence>
<comment type="similarity">
    <text evidence="2">Belongs to the FMO family.</text>
</comment>
<dbReference type="PANTHER" id="PTHR23023">
    <property type="entry name" value="DIMETHYLANILINE MONOOXYGENASE"/>
    <property type="match status" value="1"/>
</dbReference>
<feature type="non-terminal residue" evidence="8">
    <location>
        <position position="1"/>
    </location>
</feature>
<comment type="cofactor">
    <cofactor evidence="1">
        <name>FAD</name>
        <dbReference type="ChEBI" id="CHEBI:57692"/>
    </cofactor>
</comment>
<evidence type="ECO:0000256" key="1">
    <source>
        <dbReference type="ARBA" id="ARBA00001974"/>
    </source>
</evidence>
<evidence type="ECO:0000256" key="5">
    <source>
        <dbReference type="ARBA" id="ARBA00022857"/>
    </source>
</evidence>
<keyword evidence="5" id="KW-0521">NADP</keyword>
<keyword evidence="3" id="KW-0285">Flavoprotein</keyword>
<evidence type="ECO:0000256" key="6">
    <source>
        <dbReference type="ARBA" id="ARBA00023002"/>
    </source>
</evidence>
<sequence>SVKLQLETTHYLQPLTHDSVRFINWQIRIMSRIRVAVIGGGAAGLCAGRHLVSDPQHFEFKIFEQWNEVGGTWCYTEMTGTDEYGVPIHSSMYRNLKTNVPKEIMPFPDFPFHDTDASFVHHTDVLKYLKEYARHYDLYKHIRLRTLVQEIKPTMGKCGKTVWKIVIKDVESNIEEQMEFDAVIVCNGHYSVPSIPNIEGMDKFEGVTQHSKDYRSPEQFRGVNVVILGAGSSGVDIAMEISAYAKEVYISHNLPEPLTCNLPSNVKQVPGIKFASSTDFTFLDDSSTHADALIYCTGYKFNFPFLTPECKVRIEGRRVMPLYKHLIHTELPSICFVGLPFQVLPFPLFHFQIQYFMKTLDGSITLPSKEEMDEETEKDFQRRLAMDMPPTCAHKMGLKRLPPVVRMVYDYVADRRKNNLMHYKAESYSLLDQGHFEKKEVSP</sequence>
<evidence type="ECO:0000313" key="8">
    <source>
        <dbReference type="EMBL" id="KAJ9595620.1"/>
    </source>
</evidence>
<dbReference type="Proteomes" id="UP001233999">
    <property type="component" value="Unassembled WGS sequence"/>
</dbReference>
<dbReference type="FunFam" id="3.50.50.60:FF:000138">
    <property type="entry name" value="Flavin-containing monooxygenase"/>
    <property type="match status" value="1"/>
</dbReference>
<dbReference type="GO" id="GO:0050660">
    <property type="term" value="F:flavin adenine dinucleotide binding"/>
    <property type="evidence" value="ECO:0007669"/>
    <property type="project" value="InterPro"/>
</dbReference>
<dbReference type="Pfam" id="PF00743">
    <property type="entry name" value="FMO-like"/>
    <property type="match status" value="2"/>
</dbReference>